<accession>A0A2V3UBL8</accession>
<dbReference type="Gene3D" id="2.60.120.40">
    <property type="match status" value="1"/>
</dbReference>
<evidence type="ECO:0000256" key="1">
    <source>
        <dbReference type="ARBA" id="ARBA00004613"/>
    </source>
</evidence>
<evidence type="ECO:0000313" key="6">
    <source>
        <dbReference type="Proteomes" id="UP000248021"/>
    </source>
</evidence>
<keyword evidence="6" id="KW-1185">Reference proteome</keyword>
<dbReference type="Proteomes" id="UP000248021">
    <property type="component" value="Unassembled WGS sequence"/>
</dbReference>
<dbReference type="GO" id="GO:0005576">
    <property type="term" value="C:extracellular region"/>
    <property type="evidence" value="ECO:0007669"/>
    <property type="project" value="UniProtKB-SubCell"/>
</dbReference>
<dbReference type="Gene3D" id="2.10.10.30">
    <property type="match status" value="1"/>
</dbReference>
<feature type="domain" description="C1q" evidence="4">
    <location>
        <begin position="225"/>
        <end position="362"/>
    </location>
</feature>
<dbReference type="InterPro" id="IPR001073">
    <property type="entry name" value="C1q_dom"/>
</dbReference>
<comment type="subcellular location">
    <subcellularLocation>
        <location evidence="1">Secreted</location>
    </subcellularLocation>
</comment>
<keyword evidence="2" id="KW-0964">Secreted</keyword>
<proteinExistence type="predicted"/>
<dbReference type="InterPro" id="IPR041352">
    <property type="entry name" value="Mtd_N"/>
</dbReference>
<dbReference type="AlphaFoldDB" id="A0A2V3UBL8"/>
<reference evidence="5 6" key="1">
    <citation type="submission" date="2018-05" db="EMBL/GenBank/DDBJ databases">
        <title>Genomic Encyclopedia of Type Strains, Phase IV (KMG-IV): sequencing the most valuable type-strain genomes for metagenomic binning, comparative biology and taxonomic classification.</title>
        <authorList>
            <person name="Goeker M."/>
        </authorList>
    </citation>
    <scope>NUCLEOTIDE SEQUENCE [LARGE SCALE GENOMIC DNA]</scope>
    <source>
        <strain evidence="5 6">DSM 6462</strain>
    </source>
</reference>
<dbReference type="InterPro" id="IPR008983">
    <property type="entry name" value="Tumour_necrosis_fac-like_dom"/>
</dbReference>
<dbReference type="PANTHER" id="PTHR22923">
    <property type="entry name" value="CEREBELLIN-RELATED"/>
    <property type="match status" value="1"/>
</dbReference>
<dbReference type="EMBL" id="QJJK01000003">
    <property type="protein sequence ID" value="PXW61498.1"/>
    <property type="molecule type" value="Genomic_DNA"/>
</dbReference>
<keyword evidence="3" id="KW-0732">Signal</keyword>
<dbReference type="SMART" id="SM00110">
    <property type="entry name" value="C1Q"/>
    <property type="match status" value="1"/>
</dbReference>
<evidence type="ECO:0000256" key="2">
    <source>
        <dbReference type="ARBA" id="ARBA00022525"/>
    </source>
</evidence>
<protein>
    <submittedName>
        <fullName evidence="5">C1q domain-containing protein</fullName>
    </submittedName>
</protein>
<dbReference type="Pfam" id="PF00386">
    <property type="entry name" value="C1q"/>
    <property type="match status" value="1"/>
</dbReference>
<comment type="caution">
    <text evidence="5">The sequence shown here is derived from an EMBL/GenBank/DDBJ whole genome shotgun (WGS) entry which is preliminary data.</text>
</comment>
<dbReference type="RefSeq" id="WP_110373811.1">
    <property type="nucleotide sequence ID" value="NZ_JAHBRY010000001.1"/>
</dbReference>
<organism evidence="5 6">
    <name type="scientific">Chelatococcus asaccharovorans</name>
    <dbReference type="NCBI Taxonomy" id="28210"/>
    <lineage>
        <taxon>Bacteria</taxon>
        <taxon>Pseudomonadati</taxon>
        <taxon>Pseudomonadota</taxon>
        <taxon>Alphaproteobacteria</taxon>
        <taxon>Hyphomicrobiales</taxon>
        <taxon>Chelatococcaceae</taxon>
        <taxon>Chelatococcus</taxon>
    </lineage>
</organism>
<evidence type="ECO:0000259" key="4">
    <source>
        <dbReference type="PROSITE" id="PS50871"/>
    </source>
</evidence>
<dbReference type="Pfam" id="PF18454">
    <property type="entry name" value="Mtd_N"/>
    <property type="match status" value="1"/>
</dbReference>
<dbReference type="SUPFAM" id="SSF49842">
    <property type="entry name" value="TNF-like"/>
    <property type="match status" value="1"/>
</dbReference>
<dbReference type="InterPro" id="IPR050822">
    <property type="entry name" value="Cerebellin_Synaptic_Org"/>
</dbReference>
<sequence length="362" mass="37299">MSIAVQRRRGTAAEHASFVGFPGELTIVTDDWSLRIHDGLTPGGHSYGASSGLQPFQNLADLTDADTALLNLGGSAIGRNLFKAGNDEAARDLLGLKTMALEQASDFYTKTSIDNLDGKKLRVDAEQSFSSEEKERGLANLGASALGAAVLQADDADAVLDELGATTTGKALVAAEDPGSARALLELGSMAVEASASYMPKAGGTFTGPVTFPGSAGIDASGRILAPAQPAFAALNQANTGVGNGTINGFPFATVHLNVGNHYNPANSRFTAPIAGIYQFTASIGISGNSATVNAGSLSIGIRKNGTNIITVASSGTYFIHKIESIITYLNQNDYVDVSFTMDALAGTVFCRNGSFTGHLIG</sequence>
<evidence type="ECO:0000256" key="3">
    <source>
        <dbReference type="ARBA" id="ARBA00022729"/>
    </source>
</evidence>
<name>A0A2V3UBL8_9HYPH</name>
<dbReference type="PANTHER" id="PTHR22923:SF116">
    <property type="entry name" value="C1Q DOMAIN-CONTAINING PROTEIN"/>
    <property type="match status" value="1"/>
</dbReference>
<dbReference type="PROSITE" id="PS50871">
    <property type="entry name" value="C1Q"/>
    <property type="match status" value="1"/>
</dbReference>
<evidence type="ECO:0000313" key="5">
    <source>
        <dbReference type="EMBL" id="PXW61498.1"/>
    </source>
</evidence>
<dbReference type="OrthoDB" id="564699at2"/>
<gene>
    <name evidence="5" type="ORF">C7450_10313</name>
</gene>